<dbReference type="EMBL" id="LAZR01006243">
    <property type="protein sequence ID" value="KKM93597.1"/>
    <property type="molecule type" value="Genomic_DNA"/>
</dbReference>
<dbReference type="AlphaFoldDB" id="A0A0F9PJZ1"/>
<name>A0A0F9PJZ1_9ZZZZ</name>
<comment type="caution">
    <text evidence="1">The sequence shown here is derived from an EMBL/GenBank/DDBJ whole genome shotgun (WGS) entry which is preliminary data.</text>
</comment>
<proteinExistence type="predicted"/>
<sequence>TETFEAQDYTDGDEIAVTQAMGIDTLDLTTNELQITYRISSRALRFPAIDLAAMAGDEQAKAAAEALEVRLLATTDDTGVQDISASDADTTLAHFRQIRRMFRTISRANGGPARPPVSIVMSAFAEEDFLTDLGVAADSTNQSRIIPGFLENLISISPSLEDSFLGIVLRMPIFVSQYINQTIGSVTAPNAGAAFQNNAIILGVSKDWDTKPFEEVEWPGAIVRAMTDYGQRLGPFPKRVITLTTEQQV</sequence>
<gene>
    <name evidence="1" type="ORF">LCGC14_1206710</name>
</gene>
<protein>
    <submittedName>
        <fullName evidence="1">Uncharacterized protein</fullName>
    </submittedName>
</protein>
<accession>A0A0F9PJZ1</accession>
<reference evidence="1" key="1">
    <citation type="journal article" date="2015" name="Nature">
        <title>Complex archaea that bridge the gap between prokaryotes and eukaryotes.</title>
        <authorList>
            <person name="Spang A."/>
            <person name="Saw J.H."/>
            <person name="Jorgensen S.L."/>
            <person name="Zaremba-Niedzwiedzka K."/>
            <person name="Martijn J."/>
            <person name="Lind A.E."/>
            <person name="van Eijk R."/>
            <person name="Schleper C."/>
            <person name="Guy L."/>
            <person name="Ettema T.J."/>
        </authorList>
    </citation>
    <scope>NUCLEOTIDE SEQUENCE</scope>
</reference>
<evidence type="ECO:0000313" key="1">
    <source>
        <dbReference type="EMBL" id="KKM93597.1"/>
    </source>
</evidence>
<feature type="non-terminal residue" evidence="1">
    <location>
        <position position="1"/>
    </location>
</feature>
<organism evidence="1">
    <name type="scientific">marine sediment metagenome</name>
    <dbReference type="NCBI Taxonomy" id="412755"/>
    <lineage>
        <taxon>unclassified sequences</taxon>
        <taxon>metagenomes</taxon>
        <taxon>ecological metagenomes</taxon>
    </lineage>
</organism>